<keyword evidence="1" id="KW-0812">Transmembrane</keyword>
<evidence type="ECO:0000313" key="3">
    <source>
        <dbReference type="Proteomes" id="UP001293718"/>
    </source>
</evidence>
<keyword evidence="1" id="KW-0472">Membrane</keyword>
<evidence type="ECO:0000313" key="2">
    <source>
        <dbReference type="EMBL" id="MDZ5458188.1"/>
    </source>
</evidence>
<feature type="transmembrane region" description="Helical" evidence="1">
    <location>
        <begin position="29"/>
        <end position="51"/>
    </location>
</feature>
<accession>A0ABU5IGE2</accession>
<evidence type="ECO:0000256" key="1">
    <source>
        <dbReference type="SAM" id="Phobius"/>
    </source>
</evidence>
<gene>
    <name evidence="2" type="ORF">SM757_16555</name>
</gene>
<dbReference type="EMBL" id="JAXOJX010000026">
    <property type="protein sequence ID" value="MDZ5458188.1"/>
    <property type="molecule type" value="Genomic_DNA"/>
</dbReference>
<sequence length="61" mass="6801">MNITPLQIYFIGQVAIVAGAWGMDLTGSMWPMAFGASTGCMCTAPLVRQLLARWRERRAQR</sequence>
<protein>
    <submittedName>
        <fullName evidence="2">Uncharacterized protein</fullName>
    </submittedName>
</protein>
<keyword evidence="1" id="KW-1133">Transmembrane helix</keyword>
<name>A0ABU5IGE2_9BURK</name>
<organism evidence="2 3">
    <name type="scientific">Azohydromonas lata</name>
    <dbReference type="NCBI Taxonomy" id="45677"/>
    <lineage>
        <taxon>Bacteria</taxon>
        <taxon>Pseudomonadati</taxon>
        <taxon>Pseudomonadota</taxon>
        <taxon>Betaproteobacteria</taxon>
        <taxon>Burkholderiales</taxon>
        <taxon>Sphaerotilaceae</taxon>
        <taxon>Azohydromonas</taxon>
    </lineage>
</organism>
<dbReference type="Proteomes" id="UP001293718">
    <property type="component" value="Unassembled WGS sequence"/>
</dbReference>
<comment type="caution">
    <text evidence="2">The sequence shown here is derived from an EMBL/GenBank/DDBJ whole genome shotgun (WGS) entry which is preliminary data.</text>
</comment>
<keyword evidence="3" id="KW-1185">Reference proteome</keyword>
<reference evidence="2 3" key="1">
    <citation type="submission" date="2023-11" db="EMBL/GenBank/DDBJ databases">
        <title>Draft genome of Azohydromonas lata strain H1 (DSM1123), a polyhydroxyalkanoate producer.</title>
        <authorList>
            <person name="Traversa D."/>
            <person name="D'Addabbo P."/>
            <person name="Pazzani C."/>
            <person name="Manzari C."/>
            <person name="Chiara M."/>
            <person name="Scrascia M."/>
        </authorList>
    </citation>
    <scope>NUCLEOTIDE SEQUENCE [LARGE SCALE GENOMIC DNA]</scope>
    <source>
        <strain evidence="2 3">H1</strain>
    </source>
</reference>
<dbReference type="RefSeq" id="WP_322466336.1">
    <property type="nucleotide sequence ID" value="NZ_JAXOJX010000026.1"/>
</dbReference>
<proteinExistence type="predicted"/>